<accession>A0AAX3WS30</accession>
<name>A0AAX3WS30_METEX</name>
<evidence type="ECO:0000313" key="12">
    <source>
        <dbReference type="EMBL" id="WHQ72899.1"/>
    </source>
</evidence>
<dbReference type="Gene3D" id="3.90.1150.10">
    <property type="entry name" value="Aspartate Aminotransferase, domain 1"/>
    <property type="match status" value="1"/>
</dbReference>
<geneLocation type="plasmid" evidence="12 13">
    <name>pME152</name>
</geneLocation>
<comment type="cofactor">
    <cofactor evidence="1">
        <name>pyridoxal 5'-phosphate</name>
        <dbReference type="ChEBI" id="CHEBI:597326"/>
    </cofactor>
</comment>
<dbReference type="SUPFAM" id="SSF53383">
    <property type="entry name" value="PLP-dependent transferases"/>
    <property type="match status" value="1"/>
</dbReference>
<dbReference type="InterPro" id="IPR016454">
    <property type="entry name" value="Cysteine_dSase"/>
</dbReference>
<keyword evidence="12" id="KW-0614">Plasmid</keyword>
<keyword evidence="6" id="KW-0479">Metal-binding</keyword>
<dbReference type="InterPro" id="IPR015422">
    <property type="entry name" value="PyrdxlP-dep_Trfase_small"/>
</dbReference>
<keyword evidence="8" id="KW-0408">Iron</keyword>
<dbReference type="RefSeq" id="WP_283536393.1">
    <property type="nucleotide sequence ID" value="NZ_CP073634.1"/>
</dbReference>
<gene>
    <name evidence="12" type="ORF">KEC54_28560</name>
</gene>
<keyword evidence="5" id="KW-0808">Transferase</keyword>
<evidence type="ECO:0000256" key="1">
    <source>
        <dbReference type="ARBA" id="ARBA00001933"/>
    </source>
</evidence>
<comment type="similarity">
    <text evidence="3">Belongs to the class-V pyridoxal-phosphate-dependent aminotransferase family. NifS/IscS subfamily.</text>
</comment>
<evidence type="ECO:0000256" key="5">
    <source>
        <dbReference type="ARBA" id="ARBA00022679"/>
    </source>
</evidence>
<evidence type="ECO:0000256" key="9">
    <source>
        <dbReference type="ARBA" id="ARBA00023014"/>
    </source>
</evidence>
<evidence type="ECO:0000313" key="13">
    <source>
        <dbReference type="Proteomes" id="UP001223720"/>
    </source>
</evidence>
<dbReference type="Proteomes" id="UP001223720">
    <property type="component" value="Plasmid pME152"/>
</dbReference>
<evidence type="ECO:0000256" key="8">
    <source>
        <dbReference type="ARBA" id="ARBA00023004"/>
    </source>
</evidence>
<proteinExistence type="inferred from homology"/>
<dbReference type="InterPro" id="IPR000192">
    <property type="entry name" value="Aminotrans_V_dom"/>
</dbReference>
<organism evidence="12 13">
    <name type="scientific">Methylorubrum extorquens</name>
    <name type="common">Methylobacterium dichloromethanicum</name>
    <name type="synonym">Methylobacterium extorquens</name>
    <dbReference type="NCBI Taxonomy" id="408"/>
    <lineage>
        <taxon>Bacteria</taxon>
        <taxon>Pseudomonadati</taxon>
        <taxon>Pseudomonadota</taxon>
        <taxon>Alphaproteobacteria</taxon>
        <taxon>Hyphomicrobiales</taxon>
        <taxon>Methylobacteriaceae</taxon>
        <taxon>Methylorubrum</taxon>
    </lineage>
</organism>
<feature type="domain" description="Aminotransferase class V" evidence="11">
    <location>
        <begin position="6"/>
        <end position="359"/>
    </location>
</feature>
<dbReference type="Gene3D" id="3.40.640.10">
    <property type="entry name" value="Type I PLP-dependent aspartate aminotransferase-like (Major domain)"/>
    <property type="match status" value="1"/>
</dbReference>
<evidence type="ECO:0000259" key="11">
    <source>
        <dbReference type="Pfam" id="PF00266"/>
    </source>
</evidence>
<comment type="function">
    <text evidence="2">Catalyzes the removal of elemental sulfur atoms from cysteine to produce alanine. Seems to participate in the biosynthesis of the nitrogenase metalloclusters by providing the inorganic sulfur required for the Fe-S core formation.</text>
</comment>
<dbReference type="GO" id="GO:0031071">
    <property type="term" value="F:cysteine desulfurase activity"/>
    <property type="evidence" value="ECO:0007669"/>
    <property type="project" value="UniProtKB-EC"/>
</dbReference>
<evidence type="ECO:0000256" key="3">
    <source>
        <dbReference type="ARBA" id="ARBA00006490"/>
    </source>
</evidence>
<dbReference type="PANTHER" id="PTHR11601">
    <property type="entry name" value="CYSTEINE DESULFURYLASE FAMILY MEMBER"/>
    <property type="match status" value="1"/>
</dbReference>
<evidence type="ECO:0000256" key="10">
    <source>
        <dbReference type="ARBA" id="ARBA00050776"/>
    </source>
</evidence>
<evidence type="ECO:0000256" key="2">
    <source>
        <dbReference type="ARBA" id="ARBA00003120"/>
    </source>
</evidence>
<evidence type="ECO:0000256" key="6">
    <source>
        <dbReference type="ARBA" id="ARBA00022723"/>
    </source>
</evidence>
<evidence type="ECO:0000256" key="7">
    <source>
        <dbReference type="ARBA" id="ARBA00022898"/>
    </source>
</evidence>
<reference evidence="12" key="1">
    <citation type="journal article" date="2022" name="Biotechnol. Bioprocess Eng.">
        <title>Pan-genome Analysis Reveals Comparative Genomic Features of Central Metabolic Pathways in Methylorubrum extorquens.</title>
        <authorList>
            <person name="Lee G.M."/>
            <person name="Scott-Nevros Z.K."/>
            <person name="Lee S.-M."/>
            <person name="Kim D."/>
        </authorList>
    </citation>
    <scope>NUCLEOTIDE SEQUENCE</scope>
    <source>
        <strain evidence="12">ATCC 55366</strain>
        <plasmid evidence="12">pME152</plasmid>
    </source>
</reference>
<comment type="catalytic activity">
    <reaction evidence="10">
        <text>(sulfur carrier)-H + L-cysteine = (sulfur carrier)-SH + L-alanine</text>
        <dbReference type="Rhea" id="RHEA:43892"/>
        <dbReference type="Rhea" id="RHEA-COMP:14737"/>
        <dbReference type="Rhea" id="RHEA-COMP:14739"/>
        <dbReference type="ChEBI" id="CHEBI:29917"/>
        <dbReference type="ChEBI" id="CHEBI:35235"/>
        <dbReference type="ChEBI" id="CHEBI:57972"/>
        <dbReference type="ChEBI" id="CHEBI:64428"/>
        <dbReference type="EC" id="2.8.1.7"/>
    </reaction>
</comment>
<keyword evidence="7" id="KW-0663">Pyridoxal phosphate</keyword>
<sequence>MTEERIFLDAHATTPTDPTVIDAMLPWLRRAANSHSTHPMGNDAADAVERARTQVATLIGADHDEIVFVPSATIAANIALRSFARPGTTAIRSAIEHPCVVGTLADLEPSVRVVVVPVNEDGLVNPEDVAAAGEDDVSVAAIMAVNNEIGTIQPITEIADVCDYLSVPLFVDLAQAAGRIPLNMHAHRVAAGAVSSHKLYGPQGIAALYCRRDLLSSMRPIACGGGQERGLSPGTLPTALCVGFGEACALATDRLEADARRIGGLRDKLMRGLLEGCPGGAVNGSVEHRVPGNLNISFPRIDADALLARLPGLIASTGSACSSGAIAPSSTLIAMGLSADRIAGAVRFGLGRGSTSDQIVRAIALVLAAVDALTTEAGQ</sequence>
<dbReference type="EMBL" id="CP073634">
    <property type="protein sequence ID" value="WHQ72899.1"/>
    <property type="molecule type" value="Genomic_DNA"/>
</dbReference>
<evidence type="ECO:0000256" key="4">
    <source>
        <dbReference type="ARBA" id="ARBA00013558"/>
    </source>
</evidence>
<dbReference type="InterPro" id="IPR015421">
    <property type="entry name" value="PyrdxlP-dep_Trfase_major"/>
</dbReference>
<dbReference type="GO" id="GO:0051536">
    <property type="term" value="F:iron-sulfur cluster binding"/>
    <property type="evidence" value="ECO:0007669"/>
    <property type="project" value="UniProtKB-KW"/>
</dbReference>
<protein>
    <recommendedName>
        <fullName evidence="4">Cysteine desulfurase</fullName>
    </recommendedName>
</protein>
<dbReference type="PIRSF" id="PIRSF005572">
    <property type="entry name" value="NifS"/>
    <property type="match status" value="1"/>
</dbReference>
<dbReference type="PANTHER" id="PTHR11601:SF34">
    <property type="entry name" value="CYSTEINE DESULFURASE"/>
    <property type="match status" value="1"/>
</dbReference>
<dbReference type="InterPro" id="IPR015424">
    <property type="entry name" value="PyrdxlP-dep_Trfase"/>
</dbReference>
<dbReference type="AlphaFoldDB" id="A0AAX3WS30"/>
<dbReference type="GO" id="GO:0046872">
    <property type="term" value="F:metal ion binding"/>
    <property type="evidence" value="ECO:0007669"/>
    <property type="project" value="UniProtKB-KW"/>
</dbReference>
<dbReference type="Pfam" id="PF00266">
    <property type="entry name" value="Aminotran_5"/>
    <property type="match status" value="1"/>
</dbReference>
<keyword evidence="9" id="KW-0411">Iron-sulfur</keyword>